<proteinExistence type="predicted"/>
<sequence length="392" mass="43713">MSTPLLLLLACAAVVESNHTFVGTNVGKVLIYHREVYYPAEPSTSRFENVDFMVPTVNDSEKLVKGIMAYDLTGPDSGATAKVNLGGLGYYYLNLQLRNKVGRAMHYKVLNIGNKRCQLLVVVRGTSNVGHVTYYASARIAVTSAKSVRIRHERERHPNGRTLTYAVAVAGNHTFIGTSIGKMLIDRIEVDLHPIPFKRSVKNHYVALSPAQLSHGKLIQGIVAYDMTGFNSGAVAKVTQGGLYDTYMNLQMKSDRGKKLHYQVSVLHYQTLNINHGHSSSQDNSNKLKHDECMLFRYKVRVLNVRLHHQTLKVNYGQNAFEENSIKPKHVVKRAVSRRRRLPKALGVFYAAEGGRGEAGGGGRKVSSMRKFVLKFSLNKLPDHTYLFAVES</sequence>
<organism evidence="2 3">
    <name type="scientific">Eumeta variegata</name>
    <name type="common">Bagworm moth</name>
    <name type="synonym">Eumeta japonica</name>
    <dbReference type="NCBI Taxonomy" id="151549"/>
    <lineage>
        <taxon>Eukaryota</taxon>
        <taxon>Metazoa</taxon>
        <taxon>Ecdysozoa</taxon>
        <taxon>Arthropoda</taxon>
        <taxon>Hexapoda</taxon>
        <taxon>Insecta</taxon>
        <taxon>Pterygota</taxon>
        <taxon>Neoptera</taxon>
        <taxon>Endopterygota</taxon>
        <taxon>Lepidoptera</taxon>
        <taxon>Glossata</taxon>
        <taxon>Ditrysia</taxon>
        <taxon>Tineoidea</taxon>
        <taxon>Psychidae</taxon>
        <taxon>Oiketicinae</taxon>
        <taxon>Eumeta</taxon>
    </lineage>
</organism>
<dbReference type="InterPro" id="IPR031734">
    <property type="entry name" value="MBF2"/>
</dbReference>
<keyword evidence="1" id="KW-0732">Signal</keyword>
<feature type="signal peptide" evidence="1">
    <location>
        <begin position="1"/>
        <end position="17"/>
    </location>
</feature>
<dbReference type="EMBL" id="BGZK01001145">
    <property type="protein sequence ID" value="GBP72436.1"/>
    <property type="molecule type" value="Genomic_DNA"/>
</dbReference>
<feature type="chain" id="PRO_5020027731" evidence="1">
    <location>
        <begin position="18"/>
        <end position="392"/>
    </location>
</feature>
<evidence type="ECO:0000313" key="3">
    <source>
        <dbReference type="Proteomes" id="UP000299102"/>
    </source>
</evidence>
<dbReference type="AlphaFoldDB" id="A0A4C1Y8Z2"/>
<keyword evidence="3" id="KW-1185">Reference proteome</keyword>
<name>A0A4C1Y8Z2_EUMVA</name>
<gene>
    <name evidence="2" type="ORF">EVAR_7095_1</name>
</gene>
<dbReference type="Pfam" id="PF15868">
    <property type="entry name" value="MBF2"/>
    <property type="match status" value="2"/>
</dbReference>
<evidence type="ECO:0000256" key="1">
    <source>
        <dbReference type="SAM" id="SignalP"/>
    </source>
</evidence>
<dbReference type="Proteomes" id="UP000299102">
    <property type="component" value="Unassembled WGS sequence"/>
</dbReference>
<protein>
    <submittedName>
        <fullName evidence="2">Uncharacterized protein</fullName>
    </submittedName>
</protein>
<comment type="caution">
    <text evidence="2">The sequence shown here is derived from an EMBL/GenBank/DDBJ whole genome shotgun (WGS) entry which is preliminary data.</text>
</comment>
<reference evidence="2 3" key="1">
    <citation type="journal article" date="2019" name="Commun. Biol.">
        <title>The bagworm genome reveals a unique fibroin gene that provides high tensile strength.</title>
        <authorList>
            <person name="Kono N."/>
            <person name="Nakamura H."/>
            <person name="Ohtoshi R."/>
            <person name="Tomita M."/>
            <person name="Numata K."/>
            <person name="Arakawa K."/>
        </authorList>
    </citation>
    <scope>NUCLEOTIDE SEQUENCE [LARGE SCALE GENOMIC DNA]</scope>
</reference>
<dbReference type="OrthoDB" id="7374636at2759"/>
<evidence type="ECO:0000313" key="2">
    <source>
        <dbReference type="EMBL" id="GBP72436.1"/>
    </source>
</evidence>
<accession>A0A4C1Y8Z2</accession>